<gene>
    <name evidence="2" type="ORF">ACFQMA_07895</name>
</gene>
<evidence type="ECO:0000313" key="3">
    <source>
        <dbReference type="Proteomes" id="UP001596432"/>
    </source>
</evidence>
<feature type="region of interest" description="Disordered" evidence="1">
    <location>
        <begin position="171"/>
        <end position="197"/>
    </location>
</feature>
<evidence type="ECO:0000256" key="1">
    <source>
        <dbReference type="SAM" id="MobiDB-lite"/>
    </source>
</evidence>
<name>A0ABD5Y1J4_9EURY</name>
<comment type="caution">
    <text evidence="2">The sequence shown here is derived from an EMBL/GenBank/DDBJ whole genome shotgun (WGS) entry which is preliminary data.</text>
</comment>
<protein>
    <submittedName>
        <fullName evidence="2">Uncharacterized protein</fullName>
    </submittedName>
</protein>
<keyword evidence="3" id="KW-1185">Reference proteome</keyword>
<dbReference type="GeneID" id="78820023"/>
<dbReference type="AlphaFoldDB" id="A0ABD5Y1J4"/>
<evidence type="ECO:0000313" key="2">
    <source>
        <dbReference type="EMBL" id="MFC7139759.1"/>
    </source>
</evidence>
<sequence>MSQKPAPKVELAADRVQVSELEITNSDVVEYLEEIEAEDREEAIQYALNVGVKTLQLAETSREEEFVERKFSEMHQEFEAEIERIEDEVEERFGSDGDVPEIFQKHLGEDGKLQEHIEHAFSEDGPFVDRLDEELGEDGERIQEALDPDDEGTPTYRLKSALLDEIRSLRDKIEERETEEETREELKQETTLKGDDFEETVGNILGDVVRNTTDEVEPTGEELGERADRKVGDFVVTLGDTGQRIVVEAKSATNYSQPKIKEELAEAIENRDADYALIVFECESYVPDKVGYFQEFDDDRLSVALSADEDDDVEPGFLRIAINWARARAVQSYVDAGADLEPEAIQNDVGEIEDAIGRFSRVRTKTTNIREAANEIDEELRSIQNDVEDRVGKVRAELQGTSDS</sequence>
<organism evidence="2 3">
    <name type="scientific">Halosimplex aquaticum</name>
    <dbReference type="NCBI Taxonomy" id="3026162"/>
    <lineage>
        <taxon>Archaea</taxon>
        <taxon>Methanobacteriati</taxon>
        <taxon>Methanobacteriota</taxon>
        <taxon>Stenosarchaea group</taxon>
        <taxon>Halobacteria</taxon>
        <taxon>Halobacteriales</taxon>
        <taxon>Haloarculaceae</taxon>
        <taxon>Halosimplex</taxon>
    </lineage>
</organism>
<proteinExistence type="predicted"/>
<reference evidence="2 3" key="1">
    <citation type="journal article" date="2019" name="Int. J. Syst. Evol. Microbiol.">
        <title>The Global Catalogue of Microorganisms (GCM) 10K type strain sequencing project: providing services to taxonomists for standard genome sequencing and annotation.</title>
        <authorList>
            <consortium name="The Broad Institute Genomics Platform"/>
            <consortium name="The Broad Institute Genome Sequencing Center for Infectious Disease"/>
            <person name="Wu L."/>
            <person name="Ma J."/>
        </authorList>
    </citation>
    <scope>NUCLEOTIDE SEQUENCE [LARGE SCALE GENOMIC DNA]</scope>
    <source>
        <strain evidence="2 3">XZYJT29</strain>
    </source>
</reference>
<dbReference type="EMBL" id="JBHTAS010000001">
    <property type="protein sequence ID" value="MFC7139759.1"/>
    <property type="molecule type" value="Genomic_DNA"/>
</dbReference>
<dbReference type="RefSeq" id="WP_274325337.1">
    <property type="nucleotide sequence ID" value="NZ_CP118158.1"/>
</dbReference>
<feature type="compositionally biased region" description="Basic and acidic residues" evidence="1">
    <location>
        <begin position="184"/>
        <end position="195"/>
    </location>
</feature>
<accession>A0ABD5Y1J4</accession>
<dbReference type="Proteomes" id="UP001596432">
    <property type="component" value="Unassembled WGS sequence"/>
</dbReference>